<dbReference type="InterPro" id="IPR010982">
    <property type="entry name" value="Lambda_DNA-bd_dom_sf"/>
</dbReference>
<reference evidence="5 6" key="1">
    <citation type="submission" date="2021-03" db="EMBL/GenBank/DDBJ databases">
        <title>Genomic Encyclopedia of Type Strains, Phase IV (KMG-IV): sequencing the most valuable type-strain genomes for metagenomic binning, comparative biology and taxonomic classification.</title>
        <authorList>
            <person name="Goeker M."/>
        </authorList>
    </citation>
    <scope>NUCLEOTIDE SEQUENCE [LARGE SCALE GENOMIC DNA]</scope>
    <source>
        <strain evidence="5 6">DSM 26048</strain>
    </source>
</reference>
<dbReference type="RefSeq" id="WP_209975774.1">
    <property type="nucleotide sequence ID" value="NZ_JAGGLB010000022.1"/>
</dbReference>
<dbReference type="InterPro" id="IPR029052">
    <property type="entry name" value="Metallo-depent_PP-like"/>
</dbReference>
<evidence type="ECO:0000313" key="6">
    <source>
        <dbReference type="Proteomes" id="UP001519287"/>
    </source>
</evidence>
<feature type="region of interest" description="Disordered" evidence="2">
    <location>
        <begin position="95"/>
        <end position="150"/>
    </location>
</feature>
<feature type="compositionally biased region" description="Basic and acidic residues" evidence="2">
    <location>
        <begin position="140"/>
        <end position="150"/>
    </location>
</feature>
<feature type="domain" description="HTH cro/C1-type" evidence="4">
    <location>
        <begin position="9"/>
        <end position="62"/>
    </location>
</feature>
<dbReference type="InterPro" id="IPR019079">
    <property type="entry name" value="Capsule_synth_CapA"/>
</dbReference>
<evidence type="ECO:0000256" key="3">
    <source>
        <dbReference type="SAM" id="Phobius"/>
    </source>
</evidence>
<gene>
    <name evidence="5" type="ORF">J2Z66_005529</name>
</gene>
<keyword evidence="3" id="KW-1133">Transmembrane helix</keyword>
<evidence type="ECO:0000256" key="2">
    <source>
        <dbReference type="SAM" id="MobiDB-lite"/>
    </source>
</evidence>
<protein>
    <submittedName>
        <fullName evidence="5">Transcriptional regulator with XRE-family HTH domain</fullName>
    </submittedName>
</protein>
<evidence type="ECO:0000313" key="5">
    <source>
        <dbReference type="EMBL" id="MBP1993903.1"/>
    </source>
</evidence>
<feature type="transmembrane region" description="Helical" evidence="3">
    <location>
        <begin position="74"/>
        <end position="90"/>
    </location>
</feature>
<keyword evidence="6" id="KW-1185">Reference proteome</keyword>
<dbReference type="PANTHER" id="PTHR33393:SF13">
    <property type="entry name" value="PGA BIOSYNTHESIS PROTEIN CAPA"/>
    <property type="match status" value="1"/>
</dbReference>
<keyword evidence="3" id="KW-0472">Membrane</keyword>
<feature type="compositionally biased region" description="Polar residues" evidence="2">
    <location>
        <begin position="95"/>
        <end position="117"/>
    </location>
</feature>
<comment type="caution">
    <text evidence="5">The sequence shown here is derived from an EMBL/GenBank/DDBJ whole genome shotgun (WGS) entry which is preliminary data.</text>
</comment>
<name>A0ABS4J260_9BACL</name>
<dbReference type="SMART" id="SM00854">
    <property type="entry name" value="PGA_cap"/>
    <property type="match status" value="1"/>
</dbReference>
<comment type="similarity">
    <text evidence="1">Belongs to the CapA family.</text>
</comment>
<proteinExistence type="inferred from homology"/>
<dbReference type="Pfam" id="PF09587">
    <property type="entry name" value="PGA_cap"/>
    <property type="match status" value="1"/>
</dbReference>
<accession>A0ABS4J260</accession>
<dbReference type="PANTHER" id="PTHR33393">
    <property type="entry name" value="POLYGLUTAMINE SYNTHESIS ACCESSORY PROTEIN RV0574C-RELATED"/>
    <property type="match status" value="1"/>
</dbReference>
<dbReference type="Pfam" id="PF01381">
    <property type="entry name" value="HTH_3"/>
    <property type="match status" value="1"/>
</dbReference>
<dbReference type="SUPFAM" id="SSF56300">
    <property type="entry name" value="Metallo-dependent phosphatases"/>
    <property type="match status" value="1"/>
</dbReference>
<dbReference type="PROSITE" id="PS50943">
    <property type="entry name" value="HTH_CROC1"/>
    <property type="match status" value="1"/>
</dbReference>
<feature type="compositionally biased region" description="Basic and acidic residues" evidence="2">
    <location>
        <begin position="118"/>
        <end position="127"/>
    </location>
</feature>
<dbReference type="InterPro" id="IPR052169">
    <property type="entry name" value="CW_Biosynth-Accessory"/>
</dbReference>
<sequence>MKKFVANCKKIRQDRGISIEQITRFSGIPASRIVDFEEGDQNLTVDELEKLLNFYSLTYNEILSYKSFSKTMRLSLIAALLIVLSTAIIYRSQMQPDSNSATNNGVTTAVVESSPTENKADEVDEPNKQQVASQETDATDGQKLEKELEEEKAQDKVTFRFWGNSLYNSVSLPEVQDQDQDQDQDNDKTIDIVPIEQLDSLQPAWLKERNVEHFILNAGTSDIWTPSTIEAYQQLKKEKYNLLGLGTAPEVYEPLIWQVDAKKVGFLSLAGLIHKPNEVAERSRVGLPKAYIKNDVLQIVKDAKSKVDYLFVLIDWGKTWENTPNSAQKQMAETLVQGGADFIVGNHPFEAQDIAFVGETPVFYALGHSVSAFKKEGSYHFVLEVDFTSKLEEIRLKAGKVSKGKLDFTLSPEEKNEVTSLFGRLNQAEDAIKLEYE</sequence>
<dbReference type="CDD" id="cd00093">
    <property type="entry name" value="HTH_XRE"/>
    <property type="match status" value="1"/>
</dbReference>
<dbReference type="Gene3D" id="1.10.260.40">
    <property type="entry name" value="lambda repressor-like DNA-binding domains"/>
    <property type="match status" value="1"/>
</dbReference>
<organism evidence="5 6">
    <name type="scientific">Paenibacillus eucommiae</name>
    <dbReference type="NCBI Taxonomy" id="1355755"/>
    <lineage>
        <taxon>Bacteria</taxon>
        <taxon>Bacillati</taxon>
        <taxon>Bacillota</taxon>
        <taxon>Bacilli</taxon>
        <taxon>Bacillales</taxon>
        <taxon>Paenibacillaceae</taxon>
        <taxon>Paenibacillus</taxon>
    </lineage>
</organism>
<dbReference type="Gene3D" id="3.60.21.10">
    <property type="match status" value="1"/>
</dbReference>
<dbReference type="SUPFAM" id="SSF47413">
    <property type="entry name" value="lambda repressor-like DNA-binding domains"/>
    <property type="match status" value="1"/>
</dbReference>
<evidence type="ECO:0000256" key="1">
    <source>
        <dbReference type="ARBA" id="ARBA00005662"/>
    </source>
</evidence>
<keyword evidence="3" id="KW-0812">Transmembrane</keyword>
<dbReference type="Proteomes" id="UP001519287">
    <property type="component" value="Unassembled WGS sequence"/>
</dbReference>
<evidence type="ECO:0000259" key="4">
    <source>
        <dbReference type="PROSITE" id="PS50943"/>
    </source>
</evidence>
<dbReference type="EMBL" id="JAGGLB010000022">
    <property type="protein sequence ID" value="MBP1993903.1"/>
    <property type="molecule type" value="Genomic_DNA"/>
</dbReference>
<dbReference type="InterPro" id="IPR001387">
    <property type="entry name" value="Cro/C1-type_HTH"/>
</dbReference>